<protein>
    <submittedName>
        <fullName evidence="2">Uncharacterized protein</fullName>
    </submittedName>
</protein>
<proteinExistence type="predicted"/>
<dbReference type="EMBL" id="LAZR01005426">
    <property type="protein sequence ID" value="KKN00040.1"/>
    <property type="molecule type" value="Genomic_DNA"/>
</dbReference>
<comment type="caution">
    <text evidence="2">The sequence shown here is derived from an EMBL/GenBank/DDBJ whole genome shotgun (WGS) entry which is preliminary data.</text>
</comment>
<organism evidence="2">
    <name type="scientific">marine sediment metagenome</name>
    <dbReference type="NCBI Taxonomy" id="412755"/>
    <lineage>
        <taxon>unclassified sequences</taxon>
        <taxon>metagenomes</taxon>
        <taxon>ecological metagenomes</taxon>
    </lineage>
</organism>
<gene>
    <name evidence="2" type="ORF">LCGC14_1141850</name>
</gene>
<name>A0A0F9LY16_9ZZZZ</name>
<sequence>MWRSSSVRSPTRVLAGEPPDRSSHGCLALSAACFARACRGIDALEQALYGRLSANNLIHHSDRSSQYLLIKYTERQADAGLEPHAGTVGDSHNNALAVTIIGLFKAM</sequence>
<accession>A0A0F9LY16</accession>
<feature type="region of interest" description="Disordered" evidence="1">
    <location>
        <begin position="1"/>
        <end position="22"/>
    </location>
</feature>
<evidence type="ECO:0000256" key="1">
    <source>
        <dbReference type="SAM" id="MobiDB-lite"/>
    </source>
</evidence>
<dbReference type="AlphaFoldDB" id="A0A0F9LY16"/>
<reference evidence="2" key="1">
    <citation type="journal article" date="2015" name="Nature">
        <title>Complex archaea that bridge the gap between prokaryotes and eukaryotes.</title>
        <authorList>
            <person name="Spang A."/>
            <person name="Saw J.H."/>
            <person name="Jorgensen S.L."/>
            <person name="Zaremba-Niedzwiedzka K."/>
            <person name="Martijn J."/>
            <person name="Lind A.E."/>
            <person name="van Eijk R."/>
            <person name="Schleper C."/>
            <person name="Guy L."/>
            <person name="Ettema T.J."/>
        </authorList>
    </citation>
    <scope>NUCLEOTIDE SEQUENCE</scope>
</reference>
<dbReference type="PROSITE" id="PS51257">
    <property type="entry name" value="PROKAR_LIPOPROTEIN"/>
    <property type="match status" value="1"/>
</dbReference>
<evidence type="ECO:0000313" key="2">
    <source>
        <dbReference type="EMBL" id="KKN00040.1"/>
    </source>
</evidence>